<dbReference type="STRING" id="880070.Cycma_0644"/>
<dbReference type="OrthoDB" id="9804078at2"/>
<dbReference type="PANTHER" id="PTHR11659:SF0">
    <property type="entry name" value="GLUTAMYL-TRNA(GLN) AMIDOTRANSFERASE SUBUNIT B, MITOCHONDRIAL"/>
    <property type="match status" value="1"/>
</dbReference>
<reference evidence="14" key="1">
    <citation type="submission" date="2011-07" db="EMBL/GenBank/DDBJ databases">
        <title>The complete genome of Cyclobacterium marinum DSM 745.</title>
        <authorList>
            <person name="Lucas S."/>
            <person name="Han J."/>
            <person name="Lapidus A."/>
            <person name="Bruce D."/>
            <person name="Goodwin L."/>
            <person name="Pitluck S."/>
            <person name="Peters L."/>
            <person name="Kyrpides N."/>
            <person name="Mavromatis K."/>
            <person name="Ivanova N."/>
            <person name="Ovchinnikova G."/>
            <person name="Chertkov O."/>
            <person name="Detter J.C."/>
            <person name="Tapia R."/>
            <person name="Han C."/>
            <person name="Land M."/>
            <person name="Hauser L."/>
            <person name="Markowitz V."/>
            <person name="Cheng J.-F."/>
            <person name="Hugenholtz P."/>
            <person name="Woyke T."/>
            <person name="Wu D."/>
            <person name="Tindall B."/>
            <person name="Schuetze A."/>
            <person name="Brambilla E."/>
            <person name="Klenk H.-P."/>
            <person name="Eisen J.A."/>
        </authorList>
    </citation>
    <scope>NUCLEOTIDE SEQUENCE [LARGE SCALE GENOMIC DNA]</scope>
    <source>
        <strain evidence="14">ATCC 25205 / DSM 745 / LMG 13164 / NCIMB 1802</strain>
    </source>
</reference>
<evidence type="ECO:0000256" key="2">
    <source>
        <dbReference type="ARBA" id="ARBA00011123"/>
    </source>
</evidence>
<dbReference type="PANTHER" id="PTHR11659">
    <property type="entry name" value="GLUTAMYL-TRNA GLN AMIDOTRANSFERASE SUBUNIT B MITOCHONDRIAL AND PROKARYOTIC PET112-RELATED"/>
    <property type="match status" value="1"/>
</dbReference>
<dbReference type="InterPro" id="IPR003789">
    <property type="entry name" value="Asn/Gln_tRNA_amidoTrase-B-like"/>
</dbReference>
<dbReference type="Pfam" id="PF02934">
    <property type="entry name" value="GatB_N"/>
    <property type="match status" value="1"/>
</dbReference>
<evidence type="ECO:0000256" key="3">
    <source>
        <dbReference type="ARBA" id="ARBA00016923"/>
    </source>
</evidence>
<dbReference type="InterPro" id="IPR006075">
    <property type="entry name" value="Asn/Gln-tRNA_Trfase_suB/E_cat"/>
</dbReference>
<dbReference type="SMART" id="SM00845">
    <property type="entry name" value="GatB_Yqey"/>
    <property type="match status" value="1"/>
</dbReference>
<dbReference type="Pfam" id="PF02637">
    <property type="entry name" value="GatB_Yqey"/>
    <property type="match status" value="1"/>
</dbReference>
<gene>
    <name evidence="11" type="primary">gatB</name>
    <name evidence="13" type="ordered locus">Cycma_0644</name>
</gene>
<dbReference type="SUPFAM" id="SSF89095">
    <property type="entry name" value="GatB/YqeY motif"/>
    <property type="match status" value="1"/>
</dbReference>
<dbReference type="GO" id="GO:0005524">
    <property type="term" value="F:ATP binding"/>
    <property type="evidence" value="ECO:0007669"/>
    <property type="project" value="UniProtKB-KW"/>
</dbReference>
<evidence type="ECO:0000256" key="5">
    <source>
        <dbReference type="ARBA" id="ARBA00022741"/>
    </source>
</evidence>
<dbReference type="KEGG" id="cmr:Cycma_0644"/>
<evidence type="ECO:0000313" key="13">
    <source>
        <dbReference type="EMBL" id="AEL24419.1"/>
    </source>
</evidence>
<keyword evidence="13" id="KW-0808">Transferase</keyword>
<evidence type="ECO:0000256" key="1">
    <source>
        <dbReference type="ARBA" id="ARBA00005306"/>
    </source>
</evidence>
<dbReference type="GO" id="GO:0016740">
    <property type="term" value="F:transferase activity"/>
    <property type="evidence" value="ECO:0007669"/>
    <property type="project" value="UniProtKB-KW"/>
</dbReference>
<dbReference type="AlphaFoldDB" id="G0IZE6"/>
<protein>
    <recommendedName>
        <fullName evidence="3 11">Aspartyl/glutamyl-tRNA(Asn/Gln) amidotransferase subunit B</fullName>
        <shortName evidence="11">Asp/Glu-ADT subunit B</shortName>
        <ecNumber evidence="11">6.3.5.-</ecNumber>
    </recommendedName>
</protein>
<dbReference type="FunFam" id="1.10.10.410:FF:000001">
    <property type="entry name" value="Aspartyl/glutamyl-tRNA(Asn/Gln) amidotransferase subunit B"/>
    <property type="match status" value="1"/>
</dbReference>
<keyword evidence="6 11" id="KW-0067">ATP-binding</keyword>
<dbReference type="EMBL" id="CP002955">
    <property type="protein sequence ID" value="AEL24419.1"/>
    <property type="molecule type" value="Genomic_DNA"/>
</dbReference>
<dbReference type="GO" id="GO:0006412">
    <property type="term" value="P:translation"/>
    <property type="evidence" value="ECO:0007669"/>
    <property type="project" value="UniProtKB-UniRule"/>
</dbReference>
<evidence type="ECO:0000256" key="10">
    <source>
        <dbReference type="ARBA" id="ARBA00047913"/>
    </source>
</evidence>
<sequence>MIEDKSTTLTAENIKEKYELVIGLEVHAQLLTESKMYTADANSYGKMPNTNISVITLGHPGTLPKVNRKAVEYAVKMGLACNSSITRRNVFARKNYFYPDLPKGYQLTQDKNPICVGGFVPITLDSGQKKEVALTRIHMEEDAGKSMHLAGEVDTLVDFNRAGVPLIEIVTEPDMRSSEEAYKVLAEIKKLVVYLDVCDGNMEEGSLRCDANVSVRLKGDQELGKKVEVKNMNSFRNVARAIEHEFERQITLLEKGEEIISETRTFDAATGLTASMRTKEDLNDYRYFPEPDLSPVVISEEWLSSIKAELPVLPRELFDKFVNTYGLPEYDAGVLTDQKDIALWFESLCKHTNNYKAASNWMMGPIKSYLNELTLKIEDFPLNVSQIAALIALIDEGKVSFTVGSQKIYPQLIANPEKTPLEIAQELNLIQDSNEDSIKPLIEEVLSQNAAKVKEYKAGKKGLMGMFMGQVMKKSKGKADPKVASKILTELLDN</sequence>
<evidence type="ECO:0000256" key="6">
    <source>
        <dbReference type="ARBA" id="ARBA00022840"/>
    </source>
</evidence>
<dbReference type="Gene3D" id="1.10.10.410">
    <property type="match status" value="1"/>
</dbReference>
<keyword evidence="4 11" id="KW-0436">Ligase</keyword>
<evidence type="ECO:0000256" key="4">
    <source>
        <dbReference type="ARBA" id="ARBA00022598"/>
    </source>
</evidence>
<dbReference type="GO" id="GO:0050566">
    <property type="term" value="F:asparaginyl-tRNA synthase (glutamine-hydrolyzing) activity"/>
    <property type="evidence" value="ECO:0007669"/>
    <property type="project" value="RHEA"/>
</dbReference>
<dbReference type="RefSeq" id="WP_014018717.1">
    <property type="nucleotide sequence ID" value="NC_015914.1"/>
</dbReference>
<keyword evidence="14" id="KW-1185">Reference proteome</keyword>
<evidence type="ECO:0000256" key="7">
    <source>
        <dbReference type="ARBA" id="ARBA00022917"/>
    </source>
</evidence>
<evidence type="ECO:0000256" key="9">
    <source>
        <dbReference type="ARBA" id="ARBA00047380"/>
    </source>
</evidence>
<dbReference type="InterPro" id="IPR017959">
    <property type="entry name" value="Asn/Gln-tRNA_amidoTrfase_suB/E"/>
</dbReference>
<comment type="similarity">
    <text evidence="1 11">Belongs to the GatB/GatE family. GatB subfamily.</text>
</comment>
<dbReference type="InterPro" id="IPR004413">
    <property type="entry name" value="GatB"/>
</dbReference>
<dbReference type="NCBIfam" id="NF004012">
    <property type="entry name" value="PRK05477.1-2"/>
    <property type="match status" value="1"/>
</dbReference>
<comment type="subunit">
    <text evidence="2 11">Heterotrimer of A, B and C subunits.</text>
</comment>
<dbReference type="SUPFAM" id="SSF55931">
    <property type="entry name" value="Glutamine synthetase/guanido kinase"/>
    <property type="match status" value="1"/>
</dbReference>
<dbReference type="PROSITE" id="PS01234">
    <property type="entry name" value="GATB"/>
    <property type="match status" value="1"/>
</dbReference>
<accession>G0IZE6</accession>
<organism evidence="13 14">
    <name type="scientific">Cyclobacterium marinum (strain ATCC 25205 / DSM 745 / LMG 13164 / NCIMB 1802)</name>
    <name type="common">Flectobacillus marinus</name>
    <dbReference type="NCBI Taxonomy" id="880070"/>
    <lineage>
        <taxon>Bacteria</taxon>
        <taxon>Pseudomonadati</taxon>
        <taxon>Bacteroidota</taxon>
        <taxon>Cytophagia</taxon>
        <taxon>Cytophagales</taxon>
        <taxon>Cyclobacteriaceae</taxon>
        <taxon>Cyclobacterium</taxon>
    </lineage>
</organism>
<evidence type="ECO:0000256" key="11">
    <source>
        <dbReference type="HAMAP-Rule" id="MF_00121"/>
    </source>
</evidence>
<dbReference type="InterPro" id="IPR017958">
    <property type="entry name" value="Gln-tRNA_amidoTrfase_suB_CS"/>
</dbReference>
<dbReference type="EC" id="6.3.5.-" evidence="11"/>
<evidence type="ECO:0000256" key="8">
    <source>
        <dbReference type="ARBA" id="ARBA00024799"/>
    </source>
</evidence>
<name>G0IZE6_CYCMS</name>
<dbReference type="NCBIfam" id="TIGR00133">
    <property type="entry name" value="gatB"/>
    <property type="match status" value="1"/>
</dbReference>
<evidence type="ECO:0000313" key="14">
    <source>
        <dbReference type="Proteomes" id="UP000001635"/>
    </source>
</evidence>
<keyword evidence="5 11" id="KW-0547">Nucleotide-binding</keyword>
<dbReference type="GO" id="GO:0070681">
    <property type="term" value="P:glutaminyl-tRNAGln biosynthesis via transamidation"/>
    <property type="evidence" value="ECO:0007669"/>
    <property type="project" value="TreeGrafter"/>
</dbReference>
<dbReference type="HOGENOM" id="CLU_019240_0_0_10"/>
<dbReference type="HAMAP" id="MF_00121">
    <property type="entry name" value="GatB"/>
    <property type="match status" value="1"/>
</dbReference>
<evidence type="ECO:0000259" key="12">
    <source>
        <dbReference type="SMART" id="SM00845"/>
    </source>
</evidence>
<dbReference type="InterPro" id="IPR023168">
    <property type="entry name" value="GatB_Yqey_C_2"/>
</dbReference>
<dbReference type="InterPro" id="IPR014746">
    <property type="entry name" value="Gln_synth/guanido_kin_cat_dom"/>
</dbReference>
<dbReference type="InterPro" id="IPR018027">
    <property type="entry name" value="Asn/Gln_amidotransferase"/>
</dbReference>
<proteinExistence type="inferred from homology"/>
<feature type="domain" description="Asn/Gln amidotransferase" evidence="12">
    <location>
        <begin position="343"/>
        <end position="492"/>
    </location>
</feature>
<comment type="catalytic activity">
    <reaction evidence="10 11">
        <text>L-glutamyl-tRNA(Gln) + L-glutamine + ATP + H2O = L-glutaminyl-tRNA(Gln) + L-glutamate + ADP + phosphate + H(+)</text>
        <dbReference type="Rhea" id="RHEA:17521"/>
        <dbReference type="Rhea" id="RHEA-COMP:9681"/>
        <dbReference type="Rhea" id="RHEA-COMP:9684"/>
        <dbReference type="ChEBI" id="CHEBI:15377"/>
        <dbReference type="ChEBI" id="CHEBI:15378"/>
        <dbReference type="ChEBI" id="CHEBI:29985"/>
        <dbReference type="ChEBI" id="CHEBI:30616"/>
        <dbReference type="ChEBI" id="CHEBI:43474"/>
        <dbReference type="ChEBI" id="CHEBI:58359"/>
        <dbReference type="ChEBI" id="CHEBI:78520"/>
        <dbReference type="ChEBI" id="CHEBI:78521"/>
        <dbReference type="ChEBI" id="CHEBI:456216"/>
    </reaction>
</comment>
<dbReference type="eggNOG" id="COG0064">
    <property type="taxonomic scope" value="Bacteria"/>
</dbReference>
<comment type="function">
    <text evidence="8 11">Allows the formation of correctly charged Asn-tRNA(Asn) or Gln-tRNA(Gln) through the transamidation of misacylated Asp-tRNA(Asn) or Glu-tRNA(Gln) in organisms which lack either or both of asparaginyl-tRNA or glutaminyl-tRNA synthetases. The reaction takes place in the presence of glutamine and ATP through an activated phospho-Asp-tRNA(Asn) or phospho-Glu-tRNA(Gln).</text>
</comment>
<dbReference type="NCBIfam" id="NF004014">
    <property type="entry name" value="PRK05477.1-4"/>
    <property type="match status" value="1"/>
</dbReference>
<dbReference type="Proteomes" id="UP000001635">
    <property type="component" value="Chromosome"/>
</dbReference>
<comment type="catalytic activity">
    <reaction evidence="9 11">
        <text>L-aspartyl-tRNA(Asn) + L-glutamine + ATP + H2O = L-asparaginyl-tRNA(Asn) + L-glutamate + ADP + phosphate + 2 H(+)</text>
        <dbReference type="Rhea" id="RHEA:14513"/>
        <dbReference type="Rhea" id="RHEA-COMP:9674"/>
        <dbReference type="Rhea" id="RHEA-COMP:9677"/>
        <dbReference type="ChEBI" id="CHEBI:15377"/>
        <dbReference type="ChEBI" id="CHEBI:15378"/>
        <dbReference type="ChEBI" id="CHEBI:29985"/>
        <dbReference type="ChEBI" id="CHEBI:30616"/>
        <dbReference type="ChEBI" id="CHEBI:43474"/>
        <dbReference type="ChEBI" id="CHEBI:58359"/>
        <dbReference type="ChEBI" id="CHEBI:78515"/>
        <dbReference type="ChEBI" id="CHEBI:78516"/>
        <dbReference type="ChEBI" id="CHEBI:456216"/>
    </reaction>
</comment>
<dbReference type="GO" id="GO:0050567">
    <property type="term" value="F:glutaminyl-tRNA synthase (glutamine-hydrolyzing) activity"/>
    <property type="evidence" value="ECO:0007669"/>
    <property type="project" value="UniProtKB-UniRule"/>
</dbReference>
<keyword evidence="7 11" id="KW-0648">Protein biosynthesis</keyword>